<dbReference type="InterPro" id="IPR032632">
    <property type="entry name" value="Peptidase_M16_M"/>
</dbReference>
<evidence type="ECO:0000256" key="4">
    <source>
        <dbReference type="ARBA" id="ARBA00022801"/>
    </source>
</evidence>
<dbReference type="InterPro" id="IPR007863">
    <property type="entry name" value="Peptidase_M16_C"/>
</dbReference>
<evidence type="ECO:0000259" key="10">
    <source>
        <dbReference type="Pfam" id="PF05193"/>
    </source>
</evidence>
<keyword evidence="14" id="KW-1185">Reference proteome</keyword>
<evidence type="ECO:0000256" key="8">
    <source>
        <dbReference type="SAM" id="MobiDB-lite"/>
    </source>
</evidence>
<evidence type="ECO:0000256" key="1">
    <source>
        <dbReference type="ARBA" id="ARBA00007261"/>
    </source>
</evidence>
<name>A0AA39LT24_9BILA</name>
<dbReference type="GO" id="GO:0005739">
    <property type="term" value="C:mitochondrion"/>
    <property type="evidence" value="ECO:0007669"/>
    <property type="project" value="TreeGrafter"/>
</dbReference>
<dbReference type="InterPro" id="IPR011765">
    <property type="entry name" value="Pept_M16_N"/>
</dbReference>
<keyword evidence="4" id="KW-0378">Hydrolase</keyword>
<comment type="caution">
    <text evidence="13">The sequence shown here is derived from an EMBL/GenBank/DDBJ whole genome shotgun (WGS) entry which is preliminary data.</text>
</comment>
<dbReference type="PANTHER" id="PTHR43690">
    <property type="entry name" value="NARDILYSIN"/>
    <property type="match status" value="1"/>
</dbReference>
<feature type="domain" description="Peptidase M16 middle/third" evidence="11">
    <location>
        <begin position="395"/>
        <end position="679"/>
    </location>
</feature>
<dbReference type="Gene3D" id="3.30.830.10">
    <property type="entry name" value="Metalloenzyme, LuxS/M16 peptidase-like"/>
    <property type="match status" value="4"/>
</dbReference>
<feature type="compositionally biased region" description="Basic and acidic residues" evidence="8">
    <location>
        <begin position="19"/>
        <end position="31"/>
    </location>
</feature>
<keyword evidence="6" id="KW-0482">Metalloprotease</keyword>
<dbReference type="EMBL" id="JAUCMV010000003">
    <property type="protein sequence ID" value="KAK0408320.1"/>
    <property type="molecule type" value="Genomic_DNA"/>
</dbReference>
<proteinExistence type="inferred from homology"/>
<dbReference type="InterPro" id="IPR050626">
    <property type="entry name" value="Peptidase_M16"/>
</dbReference>
<feature type="domain" description="Coenzyme PQQ synthesis protein F-like C-terminal lobe" evidence="12">
    <location>
        <begin position="787"/>
        <end position="885"/>
    </location>
</feature>
<dbReference type="Pfam" id="PF05193">
    <property type="entry name" value="Peptidase_M16_C"/>
    <property type="match status" value="1"/>
</dbReference>
<evidence type="ECO:0008006" key="15">
    <source>
        <dbReference type="Google" id="ProtNLM"/>
    </source>
</evidence>
<dbReference type="InterPro" id="IPR001431">
    <property type="entry name" value="Pept_M16_Zn_BS"/>
</dbReference>
<gene>
    <name evidence="13" type="ORF">QR680_003887</name>
</gene>
<dbReference type="GO" id="GO:0051603">
    <property type="term" value="P:proteolysis involved in protein catabolic process"/>
    <property type="evidence" value="ECO:0007669"/>
    <property type="project" value="TreeGrafter"/>
</dbReference>
<dbReference type="AlphaFoldDB" id="A0AA39LT24"/>
<dbReference type="InterPro" id="IPR054734">
    <property type="entry name" value="PqqF-like_C_4"/>
</dbReference>
<comment type="similarity">
    <text evidence="1 7">Belongs to the peptidase M16 family.</text>
</comment>
<evidence type="ECO:0000256" key="2">
    <source>
        <dbReference type="ARBA" id="ARBA00022670"/>
    </source>
</evidence>
<keyword evidence="5" id="KW-0862">Zinc</keyword>
<feature type="domain" description="Peptidase M16 C-terminal" evidence="10">
    <location>
        <begin position="210"/>
        <end position="387"/>
    </location>
</feature>
<feature type="region of interest" description="Disordered" evidence="8">
    <location>
        <begin position="1"/>
        <end position="31"/>
    </location>
</feature>
<dbReference type="GO" id="GO:0046872">
    <property type="term" value="F:metal ion binding"/>
    <property type="evidence" value="ECO:0007669"/>
    <property type="project" value="UniProtKB-KW"/>
</dbReference>
<organism evidence="13 14">
    <name type="scientific">Steinernema hermaphroditum</name>
    <dbReference type="NCBI Taxonomy" id="289476"/>
    <lineage>
        <taxon>Eukaryota</taxon>
        <taxon>Metazoa</taxon>
        <taxon>Ecdysozoa</taxon>
        <taxon>Nematoda</taxon>
        <taxon>Chromadorea</taxon>
        <taxon>Rhabditida</taxon>
        <taxon>Tylenchina</taxon>
        <taxon>Panagrolaimomorpha</taxon>
        <taxon>Strongyloidoidea</taxon>
        <taxon>Steinernematidae</taxon>
        <taxon>Steinernema</taxon>
    </lineage>
</organism>
<reference evidence="13" key="1">
    <citation type="submission" date="2023-06" db="EMBL/GenBank/DDBJ databases">
        <title>Genomic analysis of the entomopathogenic nematode Steinernema hermaphroditum.</title>
        <authorList>
            <person name="Schwarz E.M."/>
            <person name="Heppert J.K."/>
            <person name="Baniya A."/>
            <person name="Schwartz H.T."/>
            <person name="Tan C.-H."/>
            <person name="Antoshechkin I."/>
            <person name="Sternberg P.W."/>
            <person name="Goodrich-Blair H."/>
            <person name="Dillman A.R."/>
        </authorList>
    </citation>
    <scope>NUCLEOTIDE SEQUENCE</scope>
    <source>
        <strain evidence="13">PS9179</strain>
        <tissue evidence="13">Whole animal</tissue>
    </source>
</reference>
<keyword evidence="2" id="KW-0645">Protease</keyword>
<keyword evidence="3" id="KW-0479">Metal-binding</keyword>
<dbReference type="FunFam" id="3.30.830.10:FF:000004">
    <property type="entry name" value="Putative insulin-degrading enzyme"/>
    <property type="match status" value="1"/>
</dbReference>
<dbReference type="Pfam" id="PF16187">
    <property type="entry name" value="Peptidase_M16_M"/>
    <property type="match status" value="1"/>
</dbReference>
<evidence type="ECO:0000313" key="13">
    <source>
        <dbReference type="EMBL" id="KAK0408320.1"/>
    </source>
</evidence>
<evidence type="ECO:0000259" key="9">
    <source>
        <dbReference type="Pfam" id="PF00675"/>
    </source>
</evidence>
<dbReference type="Pfam" id="PF00675">
    <property type="entry name" value="Peptidase_M16"/>
    <property type="match status" value="1"/>
</dbReference>
<evidence type="ECO:0000256" key="6">
    <source>
        <dbReference type="ARBA" id="ARBA00023049"/>
    </source>
</evidence>
<evidence type="ECO:0000313" key="14">
    <source>
        <dbReference type="Proteomes" id="UP001175271"/>
    </source>
</evidence>
<evidence type="ECO:0000256" key="3">
    <source>
        <dbReference type="ARBA" id="ARBA00022723"/>
    </source>
</evidence>
<accession>A0AA39LT24</accession>
<dbReference type="FunFam" id="3.30.830.10:FF:000005">
    <property type="entry name" value="nardilysin isoform X1"/>
    <property type="match status" value="1"/>
</dbReference>
<protein>
    <recommendedName>
        <fullName evidence="15">Insulin-degrading enzyme</fullName>
    </recommendedName>
</protein>
<evidence type="ECO:0000256" key="7">
    <source>
        <dbReference type="RuleBase" id="RU004447"/>
    </source>
</evidence>
<dbReference type="Proteomes" id="UP001175271">
    <property type="component" value="Unassembled WGS sequence"/>
</dbReference>
<dbReference type="PANTHER" id="PTHR43690:SF18">
    <property type="entry name" value="INSULIN-DEGRADING ENZYME-RELATED"/>
    <property type="match status" value="1"/>
</dbReference>
<dbReference type="GO" id="GO:0043171">
    <property type="term" value="P:peptide catabolic process"/>
    <property type="evidence" value="ECO:0007669"/>
    <property type="project" value="TreeGrafter"/>
</dbReference>
<dbReference type="InterPro" id="IPR011249">
    <property type="entry name" value="Metalloenz_LuxS/M16"/>
</dbReference>
<sequence length="989" mass="114699">MCAEDSSKTMPVPEAENVVSKRHENITKSPSDKREFRGLELSNGLKIVLVSDSEAEKCAASMDVNVGYMMDPEELPGLAHFCEHMLFMGTEKYPVENDYSSFIAKNGGSRNAFTSWEHTNFYFDIAADHFEGALDRFVQFFISPLFTESGTEREVKAVDSEFKNNENHDCRRQHRIQGWLCRPGHDYRKFGTGNRQTLMEIPKSKGIDVREELLKFHSKYYSSNIMSLCLVGNRSLDDLEKLALSLPLYQIPNKNVVPKVYEEHCYGPDELACRVDAVLIKDDHSVEFVFAVDDHDPLYKSKADLYVAHLTRLETKGSFNCELKQRGWSNRMYSYCHTPARGFAVFTVCVELSEEGLKHVENIAELLFNYINMMKKHGPQEWIYKEVAQLQETRFRFQEPGKALWSAVQRSSAVQTVPFEDILSHRHQMEKFDPELIEKLVEQLNPRNMIYFVHSKENSKLENLEKETYYNIEYKKTKLSEEMVERFERALATEHEAFYLPQKNPYIATKFDLKPRDDPKEDIPRIVEDNNFARVWYLQDDLFNLPKGGVEAFFTLPHVGADPVNLFMAKLFVKCFNHEAEEDLDRGMLAGLFSWLSANQRGLRLQFHGLDEKLPLLFTTILTKMSSYNAEEMVYKIMMEQIVRELKNKKKNQPHQHGRELLDDLLIDRKWSNAQLLAASEFVTLDRFNEFIRKIWEAVHIELLAYGNFTKEETTNLGNNAINVIQTSSASLRPLFSNELHIQRELKIAEGQSFFYDHEQDTHTNSCVEFLLQTGVQDKRSNMLLELFNQVSKEAAFDVLRTKEQLGYYVHSHARRSHGTRGLDVLVQGPNDPKYVEERIEAFLKNFRETLVEMSPEDYQKHVDALAVSRLEKPKYIRQCFQELWSEIDSRQYSFKRAEIEVEELRKITKEDLLQFYDEKIAAGSEKRQKISIRIYSTVKKGEGEEKKEASDEEQGGQKITDIESFKSGLPLYPRASAAIEVPVLGISL</sequence>
<evidence type="ECO:0000259" key="12">
    <source>
        <dbReference type="Pfam" id="PF22456"/>
    </source>
</evidence>
<evidence type="ECO:0000259" key="11">
    <source>
        <dbReference type="Pfam" id="PF16187"/>
    </source>
</evidence>
<dbReference type="PROSITE" id="PS00143">
    <property type="entry name" value="INSULINASE"/>
    <property type="match status" value="1"/>
</dbReference>
<evidence type="ECO:0000256" key="5">
    <source>
        <dbReference type="ARBA" id="ARBA00022833"/>
    </source>
</evidence>
<dbReference type="GO" id="GO:0005829">
    <property type="term" value="C:cytosol"/>
    <property type="evidence" value="ECO:0007669"/>
    <property type="project" value="TreeGrafter"/>
</dbReference>
<feature type="domain" description="Peptidase M16 N-terminal" evidence="9">
    <location>
        <begin position="47"/>
        <end position="169"/>
    </location>
</feature>
<dbReference type="SUPFAM" id="SSF63411">
    <property type="entry name" value="LuxS/MPP-like metallohydrolase"/>
    <property type="match status" value="4"/>
</dbReference>
<dbReference type="GO" id="GO:0004222">
    <property type="term" value="F:metalloendopeptidase activity"/>
    <property type="evidence" value="ECO:0007669"/>
    <property type="project" value="InterPro"/>
</dbReference>
<dbReference type="Pfam" id="PF22456">
    <property type="entry name" value="PqqF-like_C_4"/>
    <property type="match status" value="1"/>
</dbReference>